<sequence length="252" mass="28752">MHRKWITAILFICLPAMQPPSIGAMTAAQIVAASFNYMRGDASVSTVAMTIVRPGWQREMVMDAWTQGQSDSLIRIQRPAKDRGNGTLKKGAGMWTYNPKVNRTIKLPPSMMSQSWMGSDFSNNDLAKSDSLLHDYTHTLKETIEKDGHRVHLIESTPKPEAPVVWGLQRLAIRGDFILLSQTFFDEDRLPVKTMTCHDIREMSDRLFPSRWRMQKTGAKDEYTELVYRRLTFKARLSPTIFTLSSLKTGRK</sequence>
<dbReference type="CDD" id="cd16329">
    <property type="entry name" value="LolA_like"/>
    <property type="match status" value="1"/>
</dbReference>
<keyword evidence="1" id="KW-0732">Signal</keyword>
<feature type="signal peptide" evidence="1">
    <location>
        <begin position="1"/>
        <end position="23"/>
    </location>
</feature>
<name>A0A5K7YD74_9BACT</name>
<proteinExistence type="predicted"/>
<evidence type="ECO:0000313" key="4">
    <source>
        <dbReference type="Proteomes" id="UP000427906"/>
    </source>
</evidence>
<dbReference type="Pfam" id="PF17131">
    <property type="entry name" value="LolA_like"/>
    <property type="match status" value="1"/>
</dbReference>
<accession>A0A5K7YD74</accession>
<feature type="domain" description="Uncharacterized protein TP-0789" evidence="2">
    <location>
        <begin position="68"/>
        <end position="248"/>
    </location>
</feature>
<evidence type="ECO:0000313" key="3">
    <source>
        <dbReference type="EMBL" id="BBO67098.1"/>
    </source>
</evidence>
<dbReference type="EMBL" id="AP021874">
    <property type="protein sequence ID" value="BBO67098.1"/>
    <property type="molecule type" value="Genomic_DNA"/>
</dbReference>
<dbReference type="Gene3D" id="2.50.20.10">
    <property type="entry name" value="Lipoprotein localisation LolA/LolB/LppX"/>
    <property type="match status" value="1"/>
</dbReference>
<dbReference type="RefSeq" id="WP_155315390.1">
    <property type="nucleotide sequence ID" value="NZ_AP021874.1"/>
</dbReference>
<dbReference type="KEGG" id="dalk:DSCA_10280"/>
<dbReference type="Proteomes" id="UP000427906">
    <property type="component" value="Chromosome"/>
</dbReference>
<dbReference type="AlphaFoldDB" id="A0A5K7YD74"/>
<keyword evidence="3" id="KW-0449">Lipoprotein</keyword>
<organism evidence="3 4">
    <name type="scientific">Desulfosarcina alkanivorans</name>
    <dbReference type="NCBI Taxonomy" id="571177"/>
    <lineage>
        <taxon>Bacteria</taxon>
        <taxon>Pseudomonadati</taxon>
        <taxon>Thermodesulfobacteriota</taxon>
        <taxon>Desulfobacteria</taxon>
        <taxon>Desulfobacterales</taxon>
        <taxon>Desulfosarcinaceae</taxon>
        <taxon>Desulfosarcina</taxon>
    </lineage>
</organism>
<protein>
    <submittedName>
        <fullName evidence="3">Outer membrane lipoprotein-sorting protein</fullName>
    </submittedName>
</protein>
<keyword evidence="4" id="KW-1185">Reference proteome</keyword>
<gene>
    <name evidence="3" type="ORF">DSCA_10280</name>
</gene>
<evidence type="ECO:0000259" key="2">
    <source>
        <dbReference type="Pfam" id="PF17131"/>
    </source>
</evidence>
<reference evidence="3 4" key="1">
    <citation type="submission" date="2019-11" db="EMBL/GenBank/DDBJ databases">
        <title>Comparative genomics of hydrocarbon-degrading Desulfosarcina strains.</title>
        <authorList>
            <person name="Watanabe M."/>
            <person name="Kojima H."/>
            <person name="Fukui M."/>
        </authorList>
    </citation>
    <scope>NUCLEOTIDE SEQUENCE [LARGE SCALE GENOMIC DNA]</scope>
    <source>
        <strain evidence="3 4">PL12</strain>
    </source>
</reference>
<evidence type="ECO:0000256" key="1">
    <source>
        <dbReference type="SAM" id="SignalP"/>
    </source>
</evidence>
<feature type="chain" id="PRO_5024296207" evidence="1">
    <location>
        <begin position="24"/>
        <end position="252"/>
    </location>
</feature>
<dbReference type="InterPro" id="IPR033399">
    <property type="entry name" value="TP_0789-like"/>
</dbReference>
<dbReference type="OrthoDB" id="357718at2"/>